<evidence type="ECO:0000259" key="8">
    <source>
        <dbReference type="PROSITE" id="PS51740"/>
    </source>
</evidence>
<accession>A0A3N9P835</accession>
<dbReference type="InterPro" id="IPR003444">
    <property type="entry name" value="MraZ"/>
</dbReference>
<dbReference type="InterPro" id="IPR035644">
    <property type="entry name" value="MraZ_C"/>
</dbReference>
<keyword evidence="10" id="KW-1185">Reference proteome</keyword>
<comment type="similarity">
    <text evidence="7">Belongs to the MraZ family.</text>
</comment>
<evidence type="ECO:0000313" key="9">
    <source>
        <dbReference type="EMBL" id="RQW11630.1"/>
    </source>
</evidence>
<dbReference type="GO" id="GO:0000976">
    <property type="term" value="F:transcription cis-regulatory region binding"/>
    <property type="evidence" value="ECO:0007669"/>
    <property type="project" value="TreeGrafter"/>
</dbReference>
<dbReference type="RefSeq" id="WP_124695678.1">
    <property type="nucleotide sequence ID" value="NZ_JBHUFE010000007.1"/>
</dbReference>
<dbReference type="Gene3D" id="3.40.1550.20">
    <property type="entry name" value="Transcriptional regulator MraZ domain"/>
    <property type="match status" value="1"/>
</dbReference>
<evidence type="ECO:0000256" key="3">
    <source>
        <dbReference type="ARBA" id="ARBA00022737"/>
    </source>
</evidence>
<dbReference type="AlphaFoldDB" id="A0A3N9P835"/>
<keyword evidence="4 7" id="KW-0805">Transcription regulation</keyword>
<keyword evidence="5 7" id="KW-0238">DNA-binding</keyword>
<dbReference type="PANTHER" id="PTHR34701">
    <property type="entry name" value="TRANSCRIPTIONAL REGULATOR MRAZ"/>
    <property type="match status" value="1"/>
</dbReference>
<dbReference type="HAMAP" id="MF_01008">
    <property type="entry name" value="MraZ"/>
    <property type="match status" value="1"/>
</dbReference>
<dbReference type="CDD" id="cd16321">
    <property type="entry name" value="MraZ_C"/>
    <property type="match status" value="1"/>
</dbReference>
<organism evidence="9 10">
    <name type="scientific">Paenibacillus rhizophilus</name>
    <dbReference type="NCBI Taxonomy" id="1850366"/>
    <lineage>
        <taxon>Bacteria</taxon>
        <taxon>Bacillati</taxon>
        <taxon>Bacillota</taxon>
        <taxon>Bacilli</taxon>
        <taxon>Bacillales</taxon>
        <taxon>Paenibacillaceae</taxon>
        <taxon>Paenibacillus</taxon>
    </lineage>
</organism>
<proteinExistence type="inferred from homology"/>
<dbReference type="FunFam" id="3.40.1550.20:FF:000002">
    <property type="entry name" value="Transcriptional regulator MraZ"/>
    <property type="match status" value="1"/>
</dbReference>
<dbReference type="GO" id="GO:0009295">
    <property type="term" value="C:nucleoid"/>
    <property type="evidence" value="ECO:0007669"/>
    <property type="project" value="UniProtKB-SubCell"/>
</dbReference>
<keyword evidence="2 7" id="KW-0963">Cytoplasm</keyword>
<name>A0A3N9P835_9BACL</name>
<evidence type="ECO:0000256" key="2">
    <source>
        <dbReference type="ARBA" id="ARBA00022490"/>
    </source>
</evidence>
<dbReference type="Pfam" id="PF02381">
    <property type="entry name" value="MraZ"/>
    <property type="match status" value="2"/>
</dbReference>
<comment type="caution">
    <text evidence="9">The sequence shown here is derived from an EMBL/GenBank/DDBJ whole genome shotgun (WGS) entry which is preliminary data.</text>
</comment>
<keyword evidence="6 7" id="KW-0804">Transcription</keyword>
<protein>
    <recommendedName>
        <fullName evidence="1 7">Transcriptional regulator MraZ</fullName>
    </recommendedName>
</protein>
<evidence type="ECO:0000256" key="1">
    <source>
        <dbReference type="ARBA" id="ARBA00013860"/>
    </source>
</evidence>
<dbReference type="PANTHER" id="PTHR34701:SF1">
    <property type="entry name" value="TRANSCRIPTIONAL REGULATOR MRAZ"/>
    <property type="match status" value="1"/>
</dbReference>
<feature type="domain" description="SpoVT-AbrB" evidence="8">
    <location>
        <begin position="5"/>
        <end position="47"/>
    </location>
</feature>
<dbReference type="InterPro" id="IPR007159">
    <property type="entry name" value="SpoVT-AbrB_dom"/>
</dbReference>
<dbReference type="GO" id="GO:0003700">
    <property type="term" value="F:DNA-binding transcription factor activity"/>
    <property type="evidence" value="ECO:0007669"/>
    <property type="project" value="UniProtKB-UniRule"/>
</dbReference>
<evidence type="ECO:0000256" key="5">
    <source>
        <dbReference type="ARBA" id="ARBA00023125"/>
    </source>
</evidence>
<dbReference type="OrthoDB" id="9807753at2"/>
<dbReference type="CDD" id="cd16320">
    <property type="entry name" value="MraZ_N"/>
    <property type="match status" value="1"/>
</dbReference>
<dbReference type="GO" id="GO:0005737">
    <property type="term" value="C:cytoplasm"/>
    <property type="evidence" value="ECO:0007669"/>
    <property type="project" value="UniProtKB-UniRule"/>
</dbReference>
<dbReference type="GO" id="GO:2000143">
    <property type="term" value="P:negative regulation of DNA-templated transcription initiation"/>
    <property type="evidence" value="ECO:0007669"/>
    <property type="project" value="TreeGrafter"/>
</dbReference>
<dbReference type="SUPFAM" id="SSF89447">
    <property type="entry name" value="AbrB/MazE/MraZ-like"/>
    <property type="match status" value="1"/>
</dbReference>
<dbReference type="InterPro" id="IPR035642">
    <property type="entry name" value="MraZ_N"/>
</dbReference>
<feature type="domain" description="SpoVT-AbrB" evidence="8">
    <location>
        <begin position="76"/>
        <end position="119"/>
    </location>
</feature>
<dbReference type="InterPro" id="IPR020603">
    <property type="entry name" value="MraZ_dom"/>
</dbReference>
<evidence type="ECO:0000256" key="6">
    <source>
        <dbReference type="ARBA" id="ARBA00023163"/>
    </source>
</evidence>
<dbReference type="NCBIfam" id="TIGR00242">
    <property type="entry name" value="division/cell wall cluster transcriptional repressor MraZ"/>
    <property type="match status" value="1"/>
</dbReference>
<evidence type="ECO:0000256" key="4">
    <source>
        <dbReference type="ARBA" id="ARBA00023015"/>
    </source>
</evidence>
<comment type="subunit">
    <text evidence="7">Forms oligomers.</text>
</comment>
<evidence type="ECO:0000256" key="7">
    <source>
        <dbReference type="HAMAP-Rule" id="MF_01008"/>
    </source>
</evidence>
<gene>
    <name evidence="7 9" type="primary">mraZ</name>
    <name evidence="9" type="ORF">EH198_11490</name>
</gene>
<sequence>MFMGEYQHSIDDKGRIIIPAKFRELLGASFVATRGLDSCLFVYPMDEWGIMEQKLKSLPLMKSDARAFSRFFFSGATECQWDKQGRVTLPANLREYAKLDKECVILGVSNRVEIWNKELWEQYFGQSEESFNEIAEKLVDFNFDL</sequence>
<comment type="subcellular location">
    <subcellularLocation>
        <location evidence="7">Cytoplasm</location>
        <location evidence="7">Nucleoid</location>
    </subcellularLocation>
</comment>
<dbReference type="EMBL" id="RQPI01000005">
    <property type="protein sequence ID" value="RQW11630.1"/>
    <property type="molecule type" value="Genomic_DNA"/>
</dbReference>
<dbReference type="Proteomes" id="UP000282529">
    <property type="component" value="Unassembled WGS sequence"/>
</dbReference>
<dbReference type="InterPro" id="IPR038619">
    <property type="entry name" value="MraZ_sf"/>
</dbReference>
<dbReference type="InterPro" id="IPR037914">
    <property type="entry name" value="SpoVT-AbrB_sf"/>
</dbReference>
<keyword evidence="3" id="KW-0677">Repeat</keyword>
<dbReference type="PROSITE" id="PS51740">
    <property type="entry name" value="SPOVT_ABRB"/>
    <property type="match status" value="2"/>
</dbReference>
<evidence type="ECO:0000313" key="10">
    <source>
        <dbReference type="Proteomes" id="UP000282529"/>
    </source>
</evidence>
<reference evidence="9 10" key="1">
    <citation type="submission" date="2018-11" db="EMBL/GenBank/DDBJ databases">
        <title>Genome sequence of strain 7197.</title>
        <authorList>
            <person name="Gao J."/>
            <person name="Sun J."/>
        </authorList>
    </citation>
    <scope>NUCLEOTIDE SEQUENCE [LARGE SCALE GENOMIC DNA]</scope>
    <source>
        <strain evidence="9 10">7197</strain>
    </source>
</reference>